<accession>A0AAW2EV86</accession>
<feature type="compositionally biased region" description="Basic and acidic residues" evidence="1">
    <location>
        <begin position="77"/>
        <end position="87"/>
    </location>
</feature>
<sequence length="122" mass="13910">MTPRPPQSKYASSLPLFAPLLDRPRTLDASNLRACCAGRASKWRRRRNERDRREKRKKTRGRGGGGEPAGGGWYMYTREDGYRVPNRDPRDRVIRIEMNVNPLNTIPGQNTATRGSESGQIR</sequence>
<dbReference type="Proteomes" id="UP001430953">
    <property type="component" value="Unassembled WGS sequence"/>
</dbReference>
<reference evidence="2 3" key="1">
    <citation type="submission" date="2023-03" db="EMBL/GenBank/DDBJ databases">
        <title>High recombination rates correlate with genetic variation in Cardiocondyla obscurior ants.</title>
        <authorList>
            <person name="Errbii M."/>
        </authorList>
    </citation>
    <scope>NUCLEOTIDE SEQUENCE [LARGE SCALE GENOMIC DNA]</scope>
    <source>
        <strain evidence="2">Alpha-2009</strain>
        <tissue evidence="2">Whole body</tissue>
    </source>
</reference>
<evidence type="ECO:0000256" key="1">
    <source>
        <dbReference type="SAM" id="MobiDB-lite"/>
    </source>
</evidence>
<feature type="compositionally biased region" description="Gly residues" evidence="1">
    <location>
        <begin position="62"/>
        <end position="73"/>
    </location>
</feature>
<dbReference type="AlphaFoldDB" id="A0AAW2EV86"/>
<proteinExistence type="predicted"/>
<gene>
    <name evidence="2" type="ORF">PUN28_016098</name>
</gene>
<evidence type="ECO:0000313" key="3">
    <source>
        <dbReference type="Proteomes" id="UP001430953"/>
    </source>
</evidence>
<feature type="region of interest" description="Disordered" evidence="1">
    <location>
        <begin position="103"/>
        <end position="122"/>
    </location>
</feature>
<comment type="caution">
    <text evidence="2">The sequence shown here is derived from an EMBL/GenBank/DDBJ whole genome shotgun (WGS) entry which is preliminary data.</text>
</comment>
<protein>
    <submittedName>
        <fullName evidence="2">Uncharacterized protein</fullName>
    </submittedName>
</protein>
<feature type="compositionally biased region" description="Basic residues" evidence="1">
    <location>
        <begin position="41"/>
        <end position="61"/>
    </location>
</feature>
<feature type="region of interest" description="Disordered" evidence="1">
    <location>
        <begin position="38"/>
        <end position="87"/>
    </location>
</feature>
<organism evidence="2 3">
    <name type="scientific">Cardiocondyla obscurior</name>
    <dbReference type="NCBI Taxonomy" id="286306"/>
    <lineage>
        <taxon>Eukaryota</taxon>
        <taxon>Metazoa</taxon>
        <taxon>Ecdysozoa</taxon>
        <taxon>Arthropoda</taxon>
        <taxon>Hexapoda</taxon>
        <taxon>Insecta</taxon>
        <taxon>Pterygota</taxon>
        <taxon>Neoptera</taxon>
        <taxon>Endopterygota</taxon>
        <taxon>Hymenoptera</taxon>
        <taxon>Apocrita</taxon>
        <taxon>Aculeata</taxon>
        <taxon>Formicoidea</taxon>
        <taxon>Formicidae</taxon>
        <taxon>Myrmicinae</taxon>
        <taxon>Cardiocondyla</taxon>
    </lineage>
</organism>
<name>A0AAW2EV86_9HYME</name>
<evidence type="ECO:0000313" key="2">
    <source>
        <dbReference type="EMBL" id="KAL0106126.1"/>
    </source>
</evidence>
<dbReference type="EMBL" id="JADYXP020000018">
    <property type="protein sequence ID" value="KAL0106126.1"/>
    <property type="molecule type" value="Genomic_DNA"/>
</dbReference>
<keyword evidence="3" id="KW-1185">Reference proteome</keyword>